<evidence type="ECO:0000313" key="3">
    <source>
        <dbReference type="EMBL" id="RVU41059.1"/>
    </source>
</evidence>
<dbReference type="Proteomes" id="UP000282926">
    <property type="component" value="Unassembled WGS sequence"/>
</dbReference>
<evidence type="ECO:0000313" key="4">
    <source>
        <dbReference type="Proteomes" id="UP000282926"/>
    </source>
</evidence>
<accession>A0ABY0CNU0</accession>
<dbReference type="InterPro" id="IPR055706">
    <property type="entry name" value="Slg1/2_DUF7282"/>
</dbReference>
<name>A0ABY0CNU0_9DELT</name>
<organism evidence="3 4">
    <name type="scientific">Lujinxingia sediminis</name>
    <dbReference type="NCBI Taxonomy" id="2480984"/>
    <lineage>
        <taxon>Bacteria</taxon>
        <taxon>Deltaproteobacteria</taxon>
        <taxon>Bradymonadales</taxon>
        <taxon>Lujinxingiaceae</taxon>
        <taxon>Lujinxingia</taxon>
    </lineage>
</organism>
<reference evidence="3 4" key="1">
    <citation type="submission" date="2019-01" db="EMBL/GenBank/DDBJ databases">
        <title>Lujinxingia litoralis gen. nov., sp. nov. and Lujinxingia sediminis gen. nov., sp. nov., new members in the order Bradymonadales, isolated from coastal sediment.</title>
        <authorList>
            <person name="Li C.-M."/>
        </authorList>
    </citation>
    <scope>NUCLEOTIDE SEQUENCE [LARGE SCALE GENOMIC DNA]</scope>
    <source>
        <strain evidence="3 4">SEH01</strain>
    </source>
</reference>
<feature type="domain" description="DUF7282" evidence="2">
    <location>
        <begin position="68"/>
        <end position="180"/>
    </location>
</feature>
<dbReference type="PROSITE" id="PS51257">
    <property type="entry name" value="PROKAR_LIPOPROTEIN"/>
    <property type="match status" value="1"/>
</dbReference>
<feature type="compositionally biased region" description="Acidic residues" evidence="1">
    <location>
        <begin position="34"/>
        <end position="62"/>
    </location>
</feature>
<gene>
    <name evidence="3" type="ORF">EA187_19350</name>
</gene>
<protein>
    <recommendedName>
        <fullName evidence="2">DUF7282 domain-containing protein</fullName>
    </recommendedName>
</protein>
<proteinExistence type="predicted"/>
<evidence type="ECO:0000256" key="1">
    <source>
        <dbReference type="SAM" id="MobiDB-lite"/>
    </source>
</evidence>
<feature type="region of interest" description="Disordered" evidence="1">
    <location>
        <begin position="17"/>
        <end position="63"/>
    </location>
</feature>
<comment type="caution">
    <text evidence="3">The sequence shown here is derived from an EMBL/GenBank/DDBJ whole genome shotgun (WGS) entry which is preliminary data.</text>
</comment>
<sequence length="438" mass="46456">MSRRVLFLALILTIAACGSPEDDTPDPTDRDAGADVDADADTDVPDTDAPDADVDPDADAEPDDHVRVERQVLTEARDEVRIAEVLATQPGWVAIYALDNPDDLSSAGELLGSVAVDAGESSDVSVSLTRELEDGEWLLARLHREAPEDGVFGYDASADTPDDPPALDADGQPVAAAVEVRIPSAGLQADDHTLEFSTRVRITMVSSARHALIAIADADEETLATAPLAPGLFEALPLTLSRPIATPGETLYVYLFEDVDENGVLDASIDTLQTDAGGAPLVLNFEVTHADPADPAPAVRFEMASLGTTAYLFESAEPAEFTDAISDVQAWNPTVTLKRGWRYEINNQGINVHPFDLLDLGDTRAGDVVLASQGRNIDPAPEADPQVAWVDEGPIMRFTVAGTLAGEAPGNPNTPTLNGYRCAVTGHAEMRGAFIIED</sequence>
<dbReference type="EMBL" id="SADD01000019">
    <property type="protein sequence ID" value="RVU41059.1"/>
    <property type="molecule type" value="Genomic_DNA"/>
</dbReference>
<keyword evidence="4" id="KW-1185">Reference proteome</keyword>
<evidence type="ECO:0000259" key="2">
    <source>
        <dbReference type="Pfam" id="PF23951"/>
    </source>
</evidence>
<dbReference type="RefSeq" id="WP_127781358.1">
    <property type="nucleotide sequence ID" value="NZ_SADD01000019.1"/>
</dbReference>
<dbReference type="Pfam" id="PF23951">
    <property type="entry name" value="DUF7282"/>
    <property type="match status" value="1"/>
</dbReference>